<keyword evidence="10" id="KW-0675">Receptor</keyword>
<dbReference type="AlphaFoldDB" id="A0A974CWS0"/>
<feature type="transmembrane region" description="Helical" evidence="13">
    <location>
        <begin position="27"/>
        <end position="44"/>
    </location>
</feature>
<dbReference type="GO" id="GO:0004930">
    <property type="term" value="F:G protein-coupled receptor activity"/>
    <property type="evidence" value="ECO:0007669"/>
    <property type="project" value="UniProtKB-KW"/>
</dbReference>
<dbReference type="SUPFAM" id="SSF81321">
    <property type="entry name" value="Family A G protein-coupled receptor-like"/>
    <property type="match status" value="1"/>
</dbReference>
<evidence type="ECO:0000256" key="13">
    <source>
        <dbReference type="SAM" id="Phobius"/>
    </source>
</evidence>
<keyword evidence="3" id="KW-0716">Sensory transduction</keyword>
<accession>A0A974CWS0</accession>
<dbReference type="InterPro" id="IPR050939">
    <property type="entry name" value="Olfactory_GPCR1"/>
</dbReference>
<dbReference type="Pfam" id="PF13853">
    <property type="entry name" value="7tm_4"/>
    <property type="match status" value="1"/>
</dbReference>
<dbReference type="InterPro" id="IPR017452">
    <property type="entry name" value="GPCR_Rhodpsn_7TM"/>
</dbReference>
<keyword evidence="4 13" id="KW-0812">Transmembrane</keyword>
<sequence length="273" mass="31639">MIHQPMANKTWVSELILLGFPGLNETFDVPIYIGLFLAYIISLRKRYMILLIAFNSHLNQPMYKIMYWFGAGSIPYCVCILQLFCVHFLRSFDAYIIIIMALDRYIAICYPLRYACILTNRTTCILSYFFWISAGAIGAVIAILDSTVPICNKNKILLVFLHQYRPHCIIVHGHYLCETTGVRPGHAICSRDHFENWRKTFYTCATHLLAIGFFFIPRIFVYVSNQVQLILEEYLNVLHMANPVIYCLRTIGRFFRKIISKVKNPISVSVIVN</sequence>
<dbReference type="InterPro" id="IPR000276">
    <property type="entry name" value="GPCR_Rhodpsn"/>
</dbReference>
<evidence type="ECO:0000256" key="6">
    <source>
        <dbReference type="ARBA" id="ARBA00022989"/>
    </source>
</evidence>
<dbReference type="PROSITE" id="PS50262">
    <property type="entry name" value="G_PROTEIN_RECEP_F1_2"/>
    <property type="match status" value="1"/>
</dbReference>
<dbReference type="PANTHER" id="PTHR24242:SF383">
    <property type="entry name" value="OLFACTORY RECEPTOR"/>
    <property type="match status" value="1"/>
</dbReference>
<organism evidence="15 16">
    <name type="scientific">Xenopus laevis</name>
    <name type="common">African clawed frog</name>
    <dbReference type="NCBI Taxonomy" id="8355"/>
    <lineage>
        <taxon>Eukaryota</taxon>
        <taxon>Metazoa</taxon>
        <taxon>Chordata</taxon>
        <taxon>Craniata</taxon>
        <taxon>Vertebrata</taxon>
        <taxon>Euteleostomi</taxon>
        <taxon>Amphibia</taxon>
        <taxon>Batrachia</taxon>
        <taxon>Anura</taxon>
        <taxon>Pipoidea</taxon>
        <taxon>Pipidae</taxon>
        <taxon>Xenopodinae</taxon>
        <taxon>Xenopus</taxon>
        <taxon>Xenopus</taxon>
    </lineage>
</organism>
<evidence type="ECO:0000256" key="1">
    <source>
        <dbReference type="ARBA" id="ARBA00004651"/>
    </source>
</evidence>
<dbReference type="Gene3D" id="1.20.1070.10">
    <property type="entry name" value="Rhodopsin 7-helix transmembrane proteins"/>
    <property type="match status" value="1"/>
</dbReference>
<evidence type="ECO:0000256" key="7">
    <source>
        <dbReference type="ARBA" id="ARBA00023040"/>
    </source>
</evidence>
<keyword evidence="2" id="KW-1003">Cell membrane</keyword>
<evidence type="ECO:0000256" key="11">
    <source>
        <dbReference type="ARBA" id="ARBA00023180"/>
    </source>
</evidence>
<evidence type="ECO:0000259" key="14">
    <source>
        <dbReference type="PROSITE" id="PS50262"/>
    </source>
</evidence>
<keyword evidence="7" id="KW-0297">G-protein coupled receptor</keyword>
<evidence type="ECO:0000256" key="10">
    <source>
        <dbReference type="ARBA" id="ARBA00023170"/>
    </source>
</evidence>
<evidence type="ECO:0000256" key="8">
    <source>
        <dbReference type="ARBA" id="ARBA00023136"/>
    </source>
</evidence>
<evidence type="ECO:0000256" key="5">
    <source>
        <dbReference type="ARBA" id="ARBA00022725"/>
    </source>
</evidence>
<keyword evidence="11" id="KW-0325">Glycoprotein</keyword>
<keyword evidence="8 13" id="KW-0472">Membrane</keyword>
<evidence type="ECO:0000256" key="9">
    <source>
        <dbReference type="ARBA" id="ARBA00023157"/>
    </source>
</evidence>
<dbReference type="GO" id="GO:0004984">
    <property type="term" value="F:olfactory receptor activity"/>
    <property type="evidence" value="ECO:0007669"/>
    <property type="project" value="InterPro"/>
</dbReference>
<keyword evidence="6 13" id="KW-1133">Transmembrane helix</keyword>
<proteinExistence type="predicted"/>
<name>A0A974CWS0_XENLA</name>
<evidence type="ECO:0000256" key="4">
    <source>
        <dbReference type="ARBA" id="ARBA00022692"/>
    </source>
</evidence>
<evidence type="ECO:0000256" key="2">
    <source>
        <dbReference type="ARBA" id="ARBA00022475"/>
    </source>
</evidence>
<feature type="transmembrane region" description="Helical" evidence="13">
    <location>
        <begin position="200"/>
        <end position="221"/>
    </location>
</feature>
<dbReference type="EMBL" id="CM004474">
    <property type="protein sequence ID" value="OCT80833.1"/>
    <property type="molecule type" value="Genomic_DNA"/>
</dbReference>
<feature type="transmembrane region" description="Helical" evidence="13">
    <location>
        <begin position="95"/>
        <end position="113"/>
    </location>
</feature>
<evidence type="ECO:0000256" key="12">
    <source>
        <dbReference type="ARBA" id="ARBA00023224"/>
    </source>
</evidence>
<keyword evidence="12" id="KW-0807">Transducer</keyword>
<evidence type="ECO:0000313" key="15">
    <source>
        <dbReference type="EMBL" id="OCT80833.1"/>
    </source>
</evidence>
<keyword evidence="5" id="KW-0552">Olfaction</keyword>
<keyword evidence="9" id="KW-1015">Disulfide bond</keyword>
<dbReference type="PROSITE" id="PS00237">
    <property type="entry name" value="G_PROTEIN_RECEP_F1_1"/>
    <property type="match status" value="1"/>
</dbReference>
<dbReference type="PANTHER" id="PTHR24242">
    <property type="entry name" value="G-PROTEIN COUPLED RECEPTOR"/>
    <property type="match status" value="1"/>
</dbReference>
<gene>
    <name evidence="15" type="ORF">XELAEV_18027645mg</name>
</gene>
<dbReference type="Proteomes" id="UP000694892">
    <property type="component" value="Chromosome 5L"/>
</dbReference>
<comment type="subcellular location">
    <subcellularLocation>
        <location evidence="1">Cell membrane</location>
        <topology evidence="1">Multi-pass membrane protein</topology>
    </subcellularLocation>
</comment>
<feature type="transmembrane region" description="Helical" evidence="13">
    <location>
        <begin position="125"/>
        <end position="144"/>
    </location>
</feature>
<evidence type="ECO:0000313" key="16">
    <source>
        <dbReference type="Proteomes" id="UP000694892"/>
    </source>
</evidence>
<reference evidence="16" key="1">
    <citation type="journal article" date="2016" name="Nature">
        <title>Genome evolution in the allotetraploid frog Xenopus laevis.</title>
        <authorList>
            <person name="Session A.M."/>
            <person name="Uno Y."/>
            <person name="Kwon T."/>
            <person name="Chapman J.A."/>
            <person name="Toyoda A."/>
            <person name="Takahashi S."/>
            <person name="Fukui A."/>
            <person name="Hikosaka A."/>
            <person name="Suzuki A."/>
            <person name="Kondo M."/>
            <person name="van Heeringen S.J."/>
            <person name="Quigley I."/>
            <person name="Heinz S."/>
            <person name="Ogino H."/>
            <person name="Ochi H."/>
            <person name="Hellsten U."/>
            <person name="Lyons J.B."/>
            <person name="Simakov O."/>
            <person name="Putnam N."/>
            <person name="Stites J."/>
            <person name="Kuroki Y."/>
            <person name="Tanaka T."/>
            <person name="Michiue T."/>
            <person name="Watanabe M."/>
            <person name="Bogdanovic O."/>
            <person name="Lister R."/>
            <person name="Georgiou G."/>
            <person name="Paranjpe S.S."/>
            <person name="van Kruijsbergen I."/>
            <person name="Shu S."/>
            <person name="Carlson J."/>
            <person name="Kinoshita T."/>
            <person name="Ohta Y."/>
            <person name="Mawaribuchi S."/>
            <person name="Jenkins J."/>
            <person name="Grimwood J."/>
            <person name="Schmutz J."/>
            <person name="Mitros T."/>
            <person name="Mozaffari S.V."/>
            <person name="Suzuki Y."/>
            <person name="Haramoto Y."/>
            <person name="Yamamoto T.S."/>
            <person name="Takagi C."/>
            <person name="Heald R."/>
            <person name="Miller K."/>
            <person name="Haudenschild C."/>
            <person name="Kitzman J."/>
            <person name="Nakayama T."/>
            <person name="Izutsu Y."/>
            <person name="Robert J."/>
            <person name="Fortriede J."/>
            <person name="Burns K."/>
            <person name="Lotay V."/>
            <person name="Karimi K."/>
            <person name="Yasuoka Y."/>
            <person name="Dichmann D.S."/>
            <person name="Flajnik M.F."/>
            <person name="Houston D.W."/>
            <person name="Shendure J."/>
            <person name="DuPasquier L."/>
            <person name="Vize P.D."/>
            <person name="Zorn A.M."/>
            <person name="Ito M."/>
            <person name="Marcotte E.M."/>
            <person name="Wallingford J.B."/>
            <person name="Ito Y."/>
            <person name="Asashima M."/>
            <person name="Ueno N."/>
            <person name="Matsuda Y."/>
            <person name="Veenstra G.J."/>
            <person name="Fujiyama A."/>
            <person name="Harland R.M."/>
            <person name="Taira M."/>
            <person name="Rokhsar D.S."/>
        </authorList>
    </citation>
    <scope>NUCLEOTIDE SEQUENCE [LARGE SCALE GENOMIC DNA]</scope>
    <source>
        <strain evidence="16">J</strain>
    </source>
</reference>
<dbReference type="GO" id="GO:0005886">
    <property type="term" value="C:plasma membrane"/>
    <property type="evidence" value="ECO:0007669"/>
    <property type="project" value="UniProtKB-SubCell"/>
</dbReference>
<evidence type="ECO:0000256" key="3">
    <source>
        <dbReference type="ARBA" id="ARBA00022606"/>
    </source>
</evidence>
<feature type="transmembrane region" description="Helical" evidence="13">
    <location>
        <begin position="65"/>
        <end position="89"/>
    </location>
</feature>
<dbReference type="InterPro" id="IPR000725">
    <property type="entry name" value="Olfact_rcpt"/>
</dbReference>
<feature type="domain" description="G-protein coupled receptors family 1 profile" evidence="14">
    <location>
        <begin position="78"/>
        <end position="273"/>
    </location>
</feature>
<protein>
    <recommendedName>
        <fullName evidence="14">G-protein coupled receptors family 1 profile domain-containing protein</fullName>
    </recommendedName>
</protein>